<name>A0A6N8EIG9_9GAMM</name>
<dbReference type="Pfam" id="PF01593">
    <property type="entry name" value="Amino_oxidase"/>
    <property type="match status" value="1"/>
</dbReference>
<dbReference type="InterPro" id="IPR008150">
    <property type="entry name" value="Phytoene_DH_bac_CS"/>
</dbReference>
<comment type="caution">
    <text evidence="7">The sequence shown here is derived from an EMBL/GenBank/DDBJ whole genome shotgun (WGS) entry which is preliminary data.</text>
</comment>
<dbReference type="EMBL" id="WNKT01000032">
    <property type="protein sequence ID" value="MTW22124.1"/>
    <property type="molecule type" value="Genomic_DNA"/>
</dbReference>
<keyword evidence="8" id="KW-1185">Reference proteome</keyword>
<comment type="similarity">
    <text evidence="2 5">Belongs to the carotenoid/retinoid oxidoreductase family.</text>
</comment>
<evidence type="ECO:0000259" key="6">
    <source>
        <dbReference type="Pfam" id="PF01593"/>
    </source>
</evidence>
<feature type="domain" description="Amine oxidase" evidence="6">
    <location>
        <begin position="14"/>
        <end position="492"/>
    </location>
</feature>
<dbReference type="RefSeq" id="WP_155450697.1">
    <property type="nucleotide sequence ID" value="NZ_WNKT01000032.1"/>
</dbReference>
<dbReference type="PROSITE" id="PS00982">
    <property type="entry name" value="PHYTOENE_DH"/>
    <property type="match status" value="1"/>
</dbReference>
<dbReference type="PANTHER" id="PTHR43734:SF7">
    <property type="entry name" value="4,4'-DIAPONEUROSPORENE OXYGENASE"/>
    <property type="match status" value="1"/>
</dbReference>
<dbReference type="OrthoDB" id="9774675at2"/>
<evidence type="ECO:0000256" key="4">
    <source>
        <dbReference type="ARBA" id="ARBA00023002"/>
    </source>
</evidence>
<organism evidence="7 8">
    <name type="scientific">Allochromatium palmeri</name>
    <dbReference type="NCBI Taxonomy" id="231048"/>
    <lineage>
        <taxon>Bacteria</taxon>
        <taxon>Pseudomonadati</taxon>
        <taxon>Pseudomonadota</taxon>
        <taxon>Gammaproteobacteria</taxon>
        <taxon>Chromatiales</taxon>
        <taxon>Chromatiaceae</taxon>
        <taxon>Allochromatium</taxon>
    </lineage>
</organism>
<dbReference type="InterPro" id="IPR054841">
    <property type="entry name" value="carotdesatCrtD"/>
</dbReference>
<dbReference type="NCBIfam" id="NF045637">
    <property type="entry name" value="carotdesatCrtDProt"/>
    <property type="match status" value="1"/>
</dbReference>
<reference evidence="7 8" key="1">
    <citation type="submission" date="2019-11" db="EMBL/GenBank/DDBJ databases">
        <title>Whole-genome sequence of the anaerobic purple sulfur bacterium Allochromatium palmeri DSM 15591.</title>
        <authorList>
            <person name="Kyndt J.A."/>
            <person name="Meyer T.E."/>
        </authorList>
    </citation>
    <scope>NUCLEOTIDE SEQUENCE [LARGE SCALE GENOMIC DNA]</scope>
    <source>
        <strain evidence="7 8">DSM 15591</strain>
    </source>
</reference>
<dbReference type="Gene3D" id="3.50.50.60">
    <property type="entry name" value="FAD/NAD(P)-binding domain"/>
    <property type="match status" value="2"/>
</dbReference>
<dbReference type="GO" id="GO:0016117">
    <property type="term" value="P:carotenoid biosynthetic process"/>
    <property type="evidence" value="ECO:0007669"/>
    <property type="project" value="UniProtKB-KW"/>
</dbReference>
<evidence type="ECO:0000256" key="2">
    <source>
        <dbReference type="ARBA" id="ARBA00006046"/>
    </source>
</evidence>
<dbReference type="InterPro" id="IPR036188">
    <property type="entry name" value="FAD/NAD-bd_sf"/>
</dbReference>
<dbReference type="PANTHER" id="PTHR43734">
    <property type="entry name" value="PHYTOENE DESATURASE"/>
    <property type="match status" value="1"/>
</dbReference>
<evidence type="ECO:0000256" key="3">
    <source>
        <dbReference type="ARBA" id="ARBA00022746"/>
    </source>
</evidence>
<dbReference type="InterPro" id="IPR014105">
    <property type="entry name" value="Carotenoid/retinoid_OxRdtase"/>
</dbReference>
<evidence type="ECO:0000313" key="7">
    <source>
        <dbReference type="EMBL" id="MTW22124.1"/>
    </source>
</evidence>
<keyword evidence="3 5" id="KW-0125">Carotenoid biosynthesis</keyword>
<evidence type="ECO:0000313" key="8">
    <source>
        <dbReference type="Proteomes" id="UP000434044"/>
    </source>
</evidence>
<evidence type="ECO:0000256" key="5">
    <source>
        <dbReference type="RuleBase" id="RU362075"/>
    </source>
</evidence>
<dbReference type="GO" id="GO:0016627">
    <property type="term" value="F:oxidoreductase activity, acting on the CH-CH group of donors"/>
    <property type="evidence" value="ECO:0007669"/>
    <property type="project" value="UniProtKB-ARBA"/>
</dbReference>
<dbReference type="SUPFAM" id="SSF51905">
    <property type="entry name" value="FAD/NAD(P)-binding domain"/>
    <property type="match status" value="1"/>
</dbReference>
<gene>
    <name evidence="7" type="primary">crtI</name>
    <name evidence="7" type="ORF">GJ668_13625</name>
</gene>
<sequence length="498" mass="54033">MPDQRVIVIGAGVGGLVTAVQLAARGLQVQVLERAEAPGGKMREVAVGPHRIDAGPTVFTMRWIFEDIFEQAGARLDEHLELEPLSIIARHAWSEQERLDLHADHERSVEAIGDFAGAAEARGYRAFCERARTIYTTLDPTFIRASRPSLLGLMGRCGLSGLGNLRGIRPYDSLWDMLGTYFKDERLRQLFGRYSTYCGSSPFMAPATLMLIAHVEQEGVWSVVGGMHKVAQALAQLAEGLGVTIEYGREVTQILTRSGGVRGVQLADGEQIAAEALVVNADPAALTSGRLGAEARRALPPLAPERRSLSALTWCLSAETEGFPLARHNVFFGRDYASEFADVFGQGRLPRDGTVYVCAQDRGTDGTGSLNGPERLFLLLNAPPRGDRHDFDAVEIEQCEQRVFSHLEHCGLRVQRDPEQTVMTTPAEFDQRFPATGGALYGQATHGWKASFSRPASRTKIPGLYLAGGSTHPGAGIPMAAMSGRLAAEALLADRRST</sequence>
<comment type="pathway">
    <text evidence="1 5">Carotenoid biosynthesis.</text>
</comment>
<accession>A0A6N8EIG9</accession>
<dbReference type="InterPro" id="IPR002937">
    <property type="entry name" value="Amino_oxidase"/>
</dbReference>
<proteinExistence type="inferred from homology"/>
<dbReference type="Proteomes" id="UP000434044">
    <property type="component" value="Unassembled WGS sequence"/>
</dbReference>
<dbReference type="NCBIfam" id="TIGR02734">
    <property type="entry name" value="crtI_fam"/>
    <property type="match status" value="1"/>
</dbReference>
<keyword evidence="4 5" id="KW-0560">Oxidoreductase</keyword>
<protein>
    <submittedName>
        <fullName evidence="7">Phytoene desaturase</fullName>
    </submittedName>
</protein>
<dbReference type="AlphaFoldDB" id="A0A6N8EIG9"/>
<evidence type="ECO:0000256" key="1">
    <source>
        <dbReference type="ARBA" id="ARBA00004829"/>
    </source>
</evidence>